<evidence type="ECO:0000256" key="4">
    <source>
        <dbReference type="ARBA" id="ARBA00022723"/>
    </source>
</evidence>
<comment type="caution">
    <text evidence="9">The sequence shown here is derived from an EMBL/GenBank/DDBJ whole genome shotgun (WGS) entry which is preliminary data.</text>
</comment>
<proteinExistence type="inferred from homology"/>
<dbReference type="AlphaFoldDB" id="A0A0F4Z3H7"/>
<dbReference type="PANTHER" id="PTHR43137:SF1">
    <property type="entry name" value="DIHYDROOROTASE"/>
    <property type="match status" value="1"/>
</dbReference>
<accession>A0A0F4Z3H7</accession>
<dbReference type="InterPro" id="IPR032466">
    <property type="entry name" value="Metal_Hydrolase"/>
</dbReference>
<gene>
    <name evidence="9" type="ORF">T310_1467</name>
</gene>
<comment type="similarity">
    <text evidence="2">Belongs to the metallo-dependent hydrolases superfamily. DHOase family. Class II DHOase subfamily.</text>
</comment>
<dbReference type="GO" id="GO:0046872">
    <property type="term" value="F:metal ion binding"/>
    <property type="evidence" value="ECO:0007669"/>
    <property type="project" value="UniProtKB-KW"/>
</dbReference>
<dbReference type="Gene3D" id="3.20.20.140">
    <property type="entry name" value="Metal-dependent hydrolases"/>
    <property type="match status" value="1"/>
</dbReference>
<dbReference type="InterPro" id="IPR004721">
    <property type="entry name" value="DHOdimr"/>
</dbReference>
<dbReference type="PIRSF" id="PIRSF001237">
    <property type="entry name" value="DHOdimr"/>
    <property type="match status" value="1"/>
</dbReference>
<evidence type="ECO:0000256" key="3">
    <source>
        <dbReference type="ARBA" id="ARBA00012860"/>
    </source>
</evidence>
<comment type="pathway">
    <text evidence="1">Pyrimidine metabolism; UMP biosynthesis via de novo pathway; (S)-dihydroorotate from bicarbonate: step 3/3.</text>
</comment>
<name>A0A0F4Z3H7_RASE3</name>
<dbReference type="GO" id="GO:0005737">
    <property type="term" value="C:cytoplasm"/>
    <property type="evidence" value="ECO:0007669"/>
    <property type="project" value="TreeGrafter"/>
</dbReference>
<dbReference type="Pfam" id="PF04909">
    <property type="entry name" value="Amidohydro_2"/>
    <property type="match status" value="1"/>
</dbReference>
<keyword evidence="10" id="KW-1185">Reference proteome</keyword>
<dbReference type="RefSeq" id="XP_013331050.1">
    <property type="nucleotide sequence ID" value="XM_013475596.1"/>
</dbReference>
<reference evidence="9 10" key="1">
    <citation type="submission" date="2015-04" db="EMBL/GenBank/DDBJ databases">
        <authorList>
            <person name="Heijne W.H."/>
            <person name="Fedorova N.D."/>
            <person name="Nierman W.C."/>
            <person name="Vollebregt A.W."/>
            <person name="Zhao Z."/>
            <person name="Wu L."/>
            <person name="Kumar M."/>
            <person name="Stam H."/>
            <person name="van den Berg M.A."/>
            <person name="Pel H.J."/>
        </authorList>
    </citation>
    <scope>NUCLEOTIDE SEQUENCE [LARGE SCALE GENOMIC DNA]</scope>
    <source>
        <strain evidence="9 10">CBS 393.64</strain>
    </source>
</reference>
<sequence>MQLRSLSSIELPPTADFHVHLRQDAMMELCTPLVEKGGCDTVYVMPNLQPPIKTVSEALAYHDKLTRLAPNVKFLMSLYLHPGLTPEMIAEAARTGVIYGVKFYPAGVTTNSQDGILDIEQLYPVFEAMEKHDLVLNLHGEMISSPPGAYVKEDGSPAVTVLNAEPMFLPQLHKLHAAFPKLRIVLEHVSTRQGLEAVRQCGPTVAGTITAHHLWMVIDDWCGDVFNFCKPVAKTPEDRVALIKAVVEGSGKFFFGSDSAPHPIQAKKGPGSTAAGCFTQPYCASIVIGAIEEALAQGWIRDDEVTIDAIEGFLSKFGRAFYKLPAASSTSKIRLEKKGEKIPDVVRSEDGSVEVVPWGRGKEIRSMNHLDMN</sequence>
<organism evidence="9 10">
    <name type="scientific">Rasamsonia emersonii (strain ATCC 16479 / CBS 393.64 / IMI 116815)</name>
    <dbReference type="NCBI Taxonomy" id="1408163"/>
    <lineage>
        <taxon>Eukaryota</taxon>
        <taxon>Fungi</taxon>
        <taxon>Dikarya</taxon>
        <taxon>Ascomycota</taxon>
        <taxon>Pezizomycotina</taxon>
        <taxon>Eurotiomycetes</taxon>
        <taxon>Eurotiomycetidae</taxon>
        <taxon>Eurotiales</taxon>
        <taxon>Trichocomaceae</taxon>
        <taxon>Rasamsonia</taxon>
    </lineage>
</organism>
<evidence type="ECO:0000256" key="7">
    <source>
        <dbReference type="ARBA" id="ARBA00022975"/>
    </source>
</evidence>
<dbReference type="GeneID" id="25313818"/>
<evidence type="ECO:0000256" key="2">
    <source>
        <dbReference type="ARBA" id="ARBA00005631"/>
    </source>
</evidence>
<feature type="domain" description="Amidohydrolase-related" evidence="8">
    <location>
        <begin position="73"/>
        <end position="189"/>
    </location>
</feature>
<evidence type="ECO:0000256" key="5">
    <source>
        <dbReference type="ARBA" id="ARBA00022801"/>
    </source>
</evidence>
<dbReference type="SUPFAM" id="SSF51556">
    <property type="entry name" value="Metallo-dependent hydrolases"/>
    <property type="match status" value="1"/>
</dbReference>
<dbReference type="Proteomes" id="UP000053958">
    <property type="component" value="Unassembled WGS sequence"/>
</dbReference>
<dbReference type="EMBL" id="LASV01000061">
    <property type="protein sequence ID" value="KKA24438.1"/>
    <property type="molecule type" value="Genomic_DNA"/>
</dbReference>
<evidence type="ECO:0000259" key="8">
    <source>
        <dbReference type="Pfam" id="PF04909"/>
    </source>
</evidence>
<keyword evidence="5" id="KW-0378">Hydrolase</keyword>
<dbReference type="GO" id="GO:0006207">
    <property type="term" value="P:'de novo' pyrimidine nucleobase biosynthetic process"/>
    <property type="evidence" value="ECO:0007669"/>
    <property type="project" value="EnsemblFungi"/>
</dbReference>
<dbReference type="OrthoDB" id="1670005at2759"/>
<dbReference type="GO" id="GO:0044205">
    <property type="term" value="P:'de novo' UMP biosynthetic process"/>
    <property type="evidence" value="ECO:0007669"/>
    <property type="project" value="UniProtKB-UniPathway"/>
</dbReference>
<dbReference type="InterPro" id="IPR002195">
    <property type="entry name" value="Dihydroorotase_CS"/>
</dbReference>
<keyword evidence="4" id="KW-0479">Metal-binding</keyword>
<dbReference type="InterPro" id="IPR006680">
    <property type="entry name" value="Amidohydro-rel"/>
</dbReference>
<dbReference type="UniPathway" id="UPA00070">
    <property type="reaction ID" value="UER00117"/>
</dbReference>
<evidence type="ECO:0000256" key="6">
    <source>
        <dbReference type="ARBA" id="ARBA00022833"/>
    </source>
</evidence>
<dbReference type="PANTHER" id="PTHR43137">
    <property type="entry name" value="DIHYDROOROTASE"/>
    <property type="match status" value="1"/>
</dbReference>
<dbReference type="EC" id="3.5.2.3" evidence="3"/>
<keyword evidence="6" id="KW-0862">Zinc</keyword>
<dbReference type="PROSITE" id="PS00483">
    <property type="entry name" value="DIHYDROOROTASE_2"/>
    <property type="match status" value="1"/>
</dbReference>
<dbReference type="NCBIfam" id="TIGR00856">
    <property type="entry name" value="pyrC_dimer"/>
    <property type="match status" value="1"/>
</dbReference>
<evidence type="ECO:0000313" key="9">
    <source>
        <dbReference type="EMBL" id="KKA24438.1"/>
    </source>
</evidence>
<dbReference type="HAMAP" id="MF_00219">
    <property type="entry name" value="PyrC_classII"/>
    <property type="match status" value="1"/>
</dbReference>
<keyword evidence="7" id="KW-0665">Pyrimidine biosynthesis</keyword>
<dbReference type="GO" id="GO:0004151">
    <property type="term" value="F:dihydroorotase activity"/>
    <property type="evidence" value="ECO:0007669"/>
    <property type="project" value="EnsemblFungi"/>
</dbReference>
<evidence type="ECO:0000256" key="1">
    <source>
        <dbReference type="ARBA" id="ARBA00004880"/>
    </source>
</evidence>
<dbReference type="STRING" id="1408163.A0A0F4Z3H7"/>
<protein>
    <recommendedName>
        <fullName evidence="3">dihydroorotase</fullName>
        <ecNumber evidence="3">3.5.2.3</ecNumber>
    </recommendedName>
</protein>
<evidence type="ECO:0000313" key="10">
    <source>
        <dbReference type="Proteomes" id="UP000053958"/>
    </source>
</evidence>